<accession>A0A1M6QSA3</accession>
<dbReference type="InterPro" id="IPR050622">
    <property type="entry name" value="CPA3_antiporter_subunitB"/>
</dbReference>
<proteinExistence type="inferred from homology"/>
<protein>
    <submittedName>
        <fullName evidence="10">Multisubunit sodium/proton antiporter, MrpB subunit</fullName>
    </submittedName>
</protein>
<evidence type="ECO:0000313" key="11">
    <source>
        <dbReference type="Proteomes" id="UP000183994"/>
    </source>
</evidence>
<evidence type="ECO:0000259" key="8">
    <source>
        <dbReference type="Pfam" id="PF04039"/>
    </source>
</evidence>
<dbReference type="AlphaFoldDB" id="A0A1M6QSA3"/>
<evidence type="ECO:0000256" key="7">
    <source>
        <dbReference type="SAM" id="Phobius"/>
    </source>
</evidence>
<keyword evidence="6 7" id="KW-0472">Membrane</keyword>
<feature type="transmembrane region" description="Helical" evidence="7">
    <location>
        <begin position="156"/>
        <end position="175"/>
    </location>
</feature>
<evidence type="ECO:0000256" key="4">
    <source>
        <dbReference type="ARBA" id="ARBA00022692"/>
    </source>
</evidence>
<evidence type="ECO:0000259" key="9">
    <source>
        <dbReference type="Pfam" id="PF20501"/>
    </source>
</evidence>
<name>A0A1M6QSA3_9BACT</name>
<dbReference type="Pfam" id="PF20501">
    <property type="entry name" value="MbhE"/>
    <property type="match status" value="1"/>
</dbReference>
<comment type="subcellular location">
    <subcellularLocation>
        <location evidence="1">Cell membrane</location>
        <topology evidence="1">Multi-pass membrane protein</topology>
    </subcellularLocation>
</comment>
<keyword evidence="11" id="KW-1185">Reference proteome</keyword>
<feature type="domain" description="Na+/H+ antiporter MnhB subunit-related protein" evidence="8">
    <location>
        <begin position="125"/>
        <end position="250"/>
    </location>
</feature>
<keyword evidence="3" id="KW-1003">Cell membrane</keyword>
<feature type="transmembrane region" description="Helical" evidence="7">
    <location>
        <begin position="233"/>
        <end position="256"/>
    </location>
</feature>
<gene>
    <name evidence="10" type="ORF">SAMN02745216_03123</name>
</gene>
<sequence length="266" mass="28899">MLVHATLDFPGWGDPNAPAHLHVAPEYLEQAYEKTATPNVVTAVLADYRSYDTMFETAVVFSAGLACFFLLRVQSRKKEEEEEEDRYFRHLATDMVIRIRTPSMHVPDSPYLQQLDPYWTPRSLIVRAACRVLTPFIQLFALYVVAHGHHSPGGGFQGGVILGASLILVALSHDLRTSMKMTPEKLMGVLSPAGVLIYAGVGALCVAAGHNFLDYGALAEWLGTAPEAARSLGILFVEVGVAVCVMATMIIIYANLSSAGGHKQGL</sequence>
<feature type="transmembrane region" description="Helical" evidence="7">
    <location>
        <begin position="53"/>
        <end position="71"/>
    </location>
</feature>
<dbReference type="InterPro" id="IPR046806">
    <property type="entry name" value="MrpA_C/MbhE"/>
</dbReference>
<evidence type="ECO:0000256" key="1">
    <source>
        <dbReference type="ARBA" id="ARBA00004651"/>
    </source>
</evidence>
<comment type="similarity">
    <text evidence="2">Belongs to the CPA3 antiporters (TC 2.A.63) subunit B family.</text>
</comment>
<dbReference type="GO" id="GO:0005886">
    <property type="term" value="C:plasma membrane"/>
    <property type="evidence" value="ECO:0007669"/>
    <property type="project" value="UniProtKB-SubCell"/>
</dbReference>
<dbReference type="EMBL" id="FQZU01000020">
    <property type="protein sequence ID" value="SHK22897.1"/>
    <property type="molecule type" value="Genomic_DNA"/>
</dbReference>
<organism evidence="10 11">
    <name type="scientific">Desulfatibacillum alkenivorans DSM 16219</name>
    <dbReference type="NCBI Taxonomy" id="1121393"/>
    <lineage>
        <taxon>Bacteria</taxon>
        <taxon>Pseudomonadati</taxon>
        <taxon>Thermodesulfobacteriota</taxon>
        <taxon>Desulfobacteria</taxon>
        <taxon>Desulfobacterales</taxon>
        <taxon>Desulfatibacillaceae</taxon>
        <taxon>Desulfatibacillum</taxon>
    </lineage>
</organism>
<reference evidence="11" key="1">
    <citation type="submission" date="2016-11" db="EMBL/GenBank/DDBJ databases">
        <authorList>
            <person name="Varghese N."/>
            <person name="Submissions S."/>
        </authorList>
    </citation>
    <scope>NUCLEOTIDE SEQUENCE [LARGE SCALE GENOMIC DNA]</scope>
    <source>
        <strain evidence="11">DSM 16219</strain>
    </source>
</reference>
<feature type="domain" description="MrpA C-terminal/MbhE" evidence="9">
    <location>
        <begin position="18"/>
        <end position="73"/>
    </location>
</feature>
<evidence type="ECO:0000256" key="6">
    <source>
        <dbReference type="ARBA" id="ARBA00023136"/>
    </source>
</evidence>
<feature type="transmembrane region" description="Helical" evidence="7">
    <location>
        <begin position="124"/>
        <end position="144"/>
    </location>
</feature>
<dbReference type="InterPro" id="IPR007182">
    <property type="entry name" value="MnhB"/>
</dbReference>
<dbReference type="OrthoDB" id="2085045at2"/>
<evidence type="ECO:0000313" key="10">
    <source>
        <dbReference type="EMBL" id="SHK22897.1"/>
    </source>
</evidence>
<feature type="transmembrane region" description="Helical" evidence="7">
    <location>
        <begin position="187"/>
        <end position="213"/>
    </location>
</feature>
<evidence type="ECO:0000256" key="5">
    <source>
        <dbReference type="ARBA" id="ARBA00022989"/>
    </source>
</evidence>
<dbReference type="NCBIfam" id="NF009162">
    <property type="entry name" value="PRK12508.1"/>
    <property type="match status" value="1"/>
</dbReference>
<keyword evidence="5 7" id="KW-1133">Transmembrane helix</keyword>
<evidence type="ECO:0000256" key="2">
    <source>
        <dbReference type="ARBA" id="ARBA00009425"/>
    </source>
</evidence>
<dbReference type="Pfam" id="PF04039">
    <property type="entry name" value="MnhB"/>
    <property type="match status" value="1"/>
</dbReference>
<keyword evidence="4 7" id="KW-0812">Transmembrane</keyword>
<dbReference type="PANTHER" id="PTHR33932:SF4">
    <property type="entry name" value="NA(+)_H(+) ANTIPORTER SUBUNIT B"/>
    <property type="match status" value="1"/>
</dbReference>
<dbReference type="Proteomes" id="UP000183994">
    <property type="component" value="Unassembled WGS sequence"/>
</dbReference>
<dbReference type="PANTHER" id="PTHR33932">
    <property type="entry name" value="NA(+)/H(+) ANTIPORTER SUBUNIT B"/>
    <property type="match status" value="1"/>
</dbReference>
<evidence type="ECO:0000256" key="3">
    <source>
        <dbReference type="ARBA" id="ARBA00022475"/>
    </source>
</evidence>
<dbReference type="STRING" id="1121393.SAMN02745216_03123"/>